<dbReference type="Proteomes" id="UP000658720">
    <property type="component" value="Unassembled WGS sequence"/>
</dbReference>
<dbReference type="EMBL" id="JADEVV010000083">
    <property type="protein sequence ID" value="MBE9255712.1"/>
    <property type="molecule type" value="Genomic_DNA"/>
</dbReference>
<feature type="non-terminal residue" evidence="1">
    <location>
        <position position="83"/>
    </location>
</feature>
<proteinExistence type="predicted"/>
<gene>
    <name evidence="1" type="ORF">IQ217_18115</name>
</gene>
<evidence type="ECO:0000313" key="1">
    <source>
        <dbReference type="EMBL" id="MBE9255712.1"/>
    </source>
</evidence>
<reference evidence="1 2" key="1">
    <citation type="submission" date="2020-10" db="EMBL/GenBank/DDBJ databases">
        <authorList>
            <person name="Castelo-Branco R."/>
            <person name="Eusebio N."/>
            <person name="Adriana R."/>
            <person name="Vieira A."/>
            <person name="Brugerolle De Fraissinette N."/>
            <person name="Rezende De Castro R."/>
            <person name="Schneider M.P."/>
            <person name="Vasconcelos V."/>
            <person name="Leao P.N."/>
        </authorList>
    </citation>
    <scope>NUCLEOTIDE SEQUENCE [LARGE SCALE GENOMIC DNA]</scope>
    <source>
        <strain evidence="1 2">LEGE 00031</strain>
    </source>
</reference>
<protein>
    <submittedName>
        <fullName evidence="1">Transposase</fullName>
    </submittedName>
</protein>
<evidence type="ECO:0000313" key="2">
    <source>
        <dbReference type="Proteomes" id="UP000658720"/>
    </source>
</evidence>
<sequence length="83" mass="9766">MTSFTRLDYCQYLLSSPINYTLTNLAKHLDGVSHDRIKRYLQGVKLTPRLLWEQVRLELIESPKAYVVFDDTVLDKSYSQKIE</sequence>
<accession>A0ABR9VWH2</accession>
<comment type="caution">
    <text evidence="1">The sequence shown here is derived from an EMBL/GenBank/DDBJ whole genome shotgun (WGS) entry which is preliminary data.</text>
</comment>
<organism evidence="1 2">
    <name type="scientific">Synechocystis salina LEGE 00031</name>
    <dbReference type="NCBI Taxonomy" id="1828736"/>
    <lineage>
        <taxon>Bacteria</taxon>
        <taxon>Bacillati</taxon>
        <taxon>Cyanobacteriota</taxon>
        <taxon>Cyanophyceae</taxon>
        <taxon>Synechococcales</taxon>
        <taxon>Merismopediaceae</taxon>
        <taxon>Synechocystis</taxon>
    </lineage>
</organism>
<name>A0ABR9VWH2_9SYNC</name>
<keyword evidence="2" id="KW-1185">Reference proteome</keyword>